<proteinExistence type="predicted"/>
<dbReference type="InterPro" id="IPR001789">
    <property type="entry name" value="Sig_transdc_resp-reg_receiver"/>
</dbReference>
<feature type="domain" description="Response regulatory" evidence="2">
    <location>
        <begin position="6"/>
        <end position="134"/>
    </location>
</feature>
<comment type="caution">
    <text evidence="3">The sequence shown here is derived from an EMBL/GenBank/DDBJ whole genome shotgun (WGS) entry which is preliminary data.</text>
</comment>
<protein>
    <submittedName>
        <fullName evidence="3">Response regulator</fullName>
    </submittedName>
</protein>
<feature type="modified residue" description="4-aspartylphosphate" evidence="1">
    <location>
        <position position="63"/>
    </location>
</feature>
<reference evidence="3" key="1">
    <citation type="submission" date="2021-10" db="EMBL/GenBank/DDBJ databases">
        <authorList>
            <person name="Dean J.D."/>
            <person name="Kim M.K."/>
            <person name="Newey C.N."/>
            <person name="Stoker T.S."/>
            <person name="Thompson D.W."/>
            <person name="Grose J.H."/>
        </authorList>
    </citation>
    <scope>NUCLEOTIDE SEQUENCE</scope>
    <source>
        <strain evidence="3">BT635</strain>
    </source>
</reference>
<dbReference type="Pfam" id="PF00072">
    <property type="entry name" value="Response_reg"/>
    <property type="match status" value="1"/>
</dbReference>
<sequence length="140" mass="15467">MPALASILLVDDDPITNFLNQRLLDELALTDKLLVALNGKEALALIEQNCPSPEGCPALILLDVNMPVMNGFDFLAAYDELPVVRKQPQRSVIIVLTTSLHPRDVQRVESLNIAGFLNKPLTKEKVNGILMDHFGQQLPE</sequence>
<accession>A0ABS8AB31</accession>
<dbReference type="SUPFAM" id="SSF52172">
    <property type="entry name" value="CheY-like"/>
    <property type="match status" value="1"/>
</dbReference>
<dbReference type="RefSeq" id="WP_226184766.1">
    <property type="nucleotide sequence ID" value="NZ_JAJADQ010000004.1"/>
</dbReference>
<evidence type="ECO:0000313" key="4">
    <source>
        <dbReference type="Proteomes" id="UP001165297"/>
    </source>
</evidence>
<evidence type="ECO:0000259" key="2">
    <source>
        <dbReference type="PROSITE" id="PS50110"/>
    </source>
</evidence>
<dbReference type="PANTHER" id="PTHR44520:SF2">
    <property type="entry name" value="RESPONSE REGULATOR RCP1"/>
    <property type="match status" value="1"/>
</dbReference>
<gene>
    <name evidence="3" type="ORF">LGH70_08465</name>
</gene>
<organism evidence="3 4">
    <name type="scientific">Hymenobacter nitidus</name>
    <dbReference type="NCBI Taxonomy" id="2880929"/>
    <lineage>
        <taxon>Bacteria</taxon>
        <taxon>Pseudomonadati</taxon>
        <taxon>Bacteroidota</taxon>
        <taxon>Cytophagia</taxon>
        <taxon>Cytophagales</taxon>
        <taxon>Hymenobacteraceae</taxon>
        <taxon>Hymenobacter</taxon>
    </lineage>
</organism>
<name>A0ABS8AB31_9BACT</name>
<evidence type="ECO:0000313" key="3">
    <source>
        <dbReference type="EMBL" id="MCB2377613.1"/>
    </source>
</evidence>
<dbReference type="InterPro" id="IPR052893">
    <property type="entry name" value="TCS_response_regulator"/>
</dbReference>
<dbReference type="Proteomes" id="UP001165297">
    <property type="component" value="Unassembled WGS sequence"/>
</dbReference>
<keyword evidence="4" id="KW-1185">Reference proteome</keyword>
<dbReference type="SMART" id="SM00448">
    <property type="entry name" value="REC"/>
    <property type="match status" value="1"/>
</dbReference>
<dbReference type="PANTHER" id="PTHR44520">
    <property type="entry name" value="RESPONSE REGULATOR RCP1-RELATED"/>
    <property type="match status" value="1"/>
</dbReference>
<keyword evidence="1" id="KW-0597">Phosphoprotein</keyword>
<dbReference type="PROSITE" id="PS50110">
    <property type="entry name" value="RESPONSE_REGULATORY"/>
    <property type="match status" value="1"/>
</dbReference>
<evidence type="ECO:0000256" key="1">
    <source>
        <dbReference type="PROSITE-ProRule" id="PRU00169"/>
    </source>
</evidence>
<dbReference type="InterPro" id="IPR011006">
    <property type="entry name" value="CheY-like_superfamily"/>
</dbReference>
<dbReference type="EMBL" id="JAJADQ010000004">
    <property type="protein sequence ID" value="MCB2377613.1"/>
    <property type="molecule type" value="Genomic_DNA"/>
</dbReference>
<dbReference type="Gene3D" id="3.40.50.2300">
    <property type="match status" value="1"/>
</dbReference>